<evidence type="ECO:0000313" key="12">
    <source>
        <dbReference type="Proteomes" id="UP000887226"/>
    </source>
</evidence>
<reference evidence="11" key="1">
    <citation type="journal article" date="2021" name="IMA Fungus">
        <title>Genomic characterization of three marine fungi, including Emericellopsis atlantica sp. nov. with signatures of a generalist lifestyle and marine biomass degradation.</title>
        <authorList>
            <person name="Hagestad O.C."/>
            <person name="Hou L."/>
            <person name="Andersen J.H."/>
            <person name="Hansen E.H."/>
            <person name="Altermark B."/>
            <person name="Li C."/>
            <person name="Kuhnert E."/>
            <person name="Cox R.J."/>
            <person name="Crous P.W."/>
            <person name="Spatafora J.W."/>
            <person name="Lail K."/>
            <person name="Amirebrahimi M."/>
            <person name="Lipzen A."/>
            <person name="Pangilinan J."/>
            <person name="Andreopoulos W."/>
            <person name="Hayes R.D."/>
            <person name="Ng V."/>
            <person name="Grigoriev I.V."/>
            <person name="Jackson S.A."/>
            <person name="Sutton T.D.S."/>
            <person name="Dobson A.D.W."/>
            <person name="Rama T."/>
        </authorList>
    </citation>
    <scope>NUCLEOTIDE SEQUENCE</scope>
    <source>
        <strain evidence="11">TRa3180A</strain>
    </source>
</reference>
<keyword evidence="7" id="KW-0539">Nucleus</keyword>
<comment type="similarity">
    <text evidence="8">Belongs to the methyltransferase superfamily. LaeA methyltransferase family.</text>
</comment>
<name>A0A9P7Z2X2_9HELO</name>
<protein>
    <submittedName>
        <fullName evidence="11">S-adenosyl-L-methionine-dependent methyltransferase</fullName>
    </submittedName>
</protein>
<keyword evidence="12" id="KW-1185">Reference proteome</keyword>
<dbReference type="GO" id="GO:0008168">
    <property type="term" value="F:methyltransferase activity"/>
    <property type="evidence" value="ECO:0007669"/>
    <property type="project" value="UniProtKB-KW"/>
</dbReference>
<dbReference type="AlphaFoldDB" id="A0A9P7Z2X2"/>
<dbReference type="Gene3D" id="3.40.50.150">
    <property type="entry name" value="Vaccinia Virus protein VP39"/>
    <property type="match status" value="1"/>
</dbReference>
<dbReference type="InterPro" id="IPR029063">
    <property type="entry name" value="SAM-dependent_MTases_sf"/>
</dbReference>
<dbReference type="PANTHER" id="PTHR43591:SF30">
    <property type="entry name" value="PROTEIN-METHIONINE METHYLTRANSFERASE LAEA"/>
    <property type="match status" value="1"/>
</dbReference>
<dbReference type="Pfam" id="PF13489">
    <property type="entry name" value="Methyltransf_23"/>
    <property type="match status" value="1"/>
</dbReference>
<evidence type="ECO:0000256" key="7">
    <source>
        <dbReference type="ARBA" id="ARBA00023242"/>
    </source>
</evidence>
<feature type="region of interest" description="Disordered" evidence="10">
    <location>
        <begin position="1"/>
        <end position="22"/>
    </location>
</feature>
<evidence type="ECO:0000313" key="11">
    <source>
        <dbReference type="EMBL" id="KAG9244357.1"/>
    </source>
</evidence>
<evidence type="ECO:0000256" key="3">
    <source>
        <dbReference type="ARBA" id="ARBA00022679"/>
    </source>
</evidence>
<keyword evidence="6" id="KW-0804">Transcription</keyword>
<keyword evidence="2 11" id="KW-0489">Methyltransferase</keyword>
<proteinExistence type="inferred from homology"/>
<dbReference type="GO" id="GO:0005634">
    <property type="term" value="C:nucleus"/>
    <property type="evidence" value="ECO:0007669"/>
    <property type="project" value="UniProtKB-SubCell"/>
</dbReference>
<accession>A0A9P7Z2X2</accession>
<dbReference type="SUPFAM" id="SSF53335">
    <property type="entry name" value="S-adenosyl-L-methionine-dependent methyltransferases"/>
    <property type="match status" value="1"/>
</dbReference>
<dbReference type="PANTHER" id="PTHR43591">
    <property type="entry name" value="METHYLTRANSFERASE"/>
    <property type="match status" value="1"/>
</dbReference>
<comment type="caution">
    <text evidence="11">The sequence shown here is derived from an EMBL/GenBank/DDBJ whole genome shotgun (WGS) entry which is preliminary data.</text>
</comment>
<evidence type="ECO:0000256" key="4">
    <source>
        <dbReference type="ARBA" id="ARBA00022691"/>
    </source>
</evidence>
<evidence type="ECO:0000256" key="1">
    <source>
        <dbReference type="ARBA" id="ARBA00004123"/>
    </source>
</evidence>
<dbReference type="EMBL" id="MU253912">
    <property type="protein sequence ID" value="KAG9244357.1"/>
    <property type="molecule type" value="Genomic_DNA"/>
</dbReference>
<dbReference type="Proteomes" id="UP000887226">
    <property type="component" value="Unassembled WGS sequence"/>
</dbReference>
<keyword evidence="4" id="KW-0949">S-adenosyl-L-methionine</keyword>
<sequence length="303" mass="34911">MSSPPGQASHAPPTLPDPSFEMENGREYHAYHRGKYMFPCDEGEKDRMDIYHKLFSVASNEVLHFAPIHEVPGDTVRILDWGTGTGIWAIDMATRYPGAQVAGLDLSPIQPHRHPQNLSFHIQDIDGEWDGLGFETWNMIHMRQLNGSIADWPRTYAMAFRHLKPQVGYLEQIEIDLEPRCDDDTIPQFADLKSWYRALDDATTINHRPIKYNPYTGELLTSQGFVDIRHQVIRLPLNPGWTKDSHEKNVARWYNLGFTQGLHALTLAPLRRKSNWSMESVQKLVDDVMKEVCARRIHAYHEM</sequence>
<evidence type="ECO:0000256" key="8">
    <source>
        <dbReference type="ARBA" id="ARBA00038158"/>
    </source>
</evidence>
<evidence type="ECO:0000256" key="9">
    <source>
        <dbReference type="ARBA" id="ARBA00047870"/>
    </source>
</evidence>
<evidence type="ECO:0000256" key="5">
    <source>
        <dbReference type="ARBA" id="ARBA00023015"/>
    </source>
</evidence>
<evidence type="ECO:0000256" key="6">
    <source>
        <dbReference type="ARBA" id="ARBA00023163"/>
    </source>
</evidence>
<comment type="subcellular location">
    <subcellularLocation>
        <location evidence="1">Nucleus</location>
    </subcellularLocation>
</comment>
<organism evidence="11 12">
    <name type="scientific">Calycina marina</name>
    <dbReference type="NCBI Taxonomy" id="1763456"/>
    <lineage>
        <taxon>Eukaryota</taxon>
        <taxon>Fungi</taxon>
        <taxon>Dikarya</taxon>
        <taxon>Ascomycota</taxon>
        <taxon>Pezizomycotina</taxon>
        <taxon>Leotiomycetes</taxon>
        <taxon>Helotiales</taxon>
        <taxon>Pezizellaceae</taxon>
        <taxon>Calycina</taxon>
    </lineage>
</organism>
<dbReference type="OrthoDB" id="2013972at2759"/>
<dbReference type="CDD" id="cd02440">
    <property type="entry name" value="AdoMet_MTases"/>
    <property type="match status" value="1"/>
</dbReference>
<gene>
    <name evidence="11" type="ORF">BJ878DRAFT_421549</name>
</gene>
<keyword evidence="5" id="KW-0805">Transcription regulation</keyword>
<evidence type="ECO:0000256" key="2">
    <source>
        <dbReference type="ARBA" id="ARBA00022603"/>
    </source>
</evidence>
<evidence type="ECO:0000256" key="10">
    <source>
        <dbReference type="SAM" id="MobiDB-lite"/>
    </source>
</evidence>
<comment type="catalytic activity">
    <reaction evidence="9">
        <text>L-methionyl-[protein] + S-adenosyl-L-methionine = S-methyl-L-methionyl-[protein] + S-adenosyl-L-homocysteine</text>
        <dbReference type="Rhea" id="RHEA:60560"/>
        <dbReference type="Rhea" id="RHEA-COMP:12313"/>
        <dbReference type="Rhea" id="RHEA-COMP:15592"/>
        <dbReference type="ChEBI" id="CHEBI:16044"/>
        <dbReference type="ChEBI" id="CHEBI:57856"/>
        <dbReference type="ChEBI" id="CHEBI:59789"/>
        <dbReference type="ChEBI" id="CHEBI:142742"/>
    </reaction>
    <physiologicalReaction direction="left-to-right" evidence="9">
        <dbReference type="Rhea" id="RHEA:60561"/>
    </physiologicalReaction>
</comment>
<keyword evidence="3" id="KW-0808">Transferase</keyword>
<dbReference type="GO" id="GO:0032259">
    <property type="term" value="P:methylation"/>
    <property type="evidence" value="ECO:0007669"/>
    <property type="project" value="UniProtKB-KW"/>
</dbReference>